<dbReference type="InterPro" id="IPR013766">
    <property type="entry name" value="Thioredoxin_domain"/>
</dbReference>
<dbReference type="InterPro" id="IPR036249">
    <property type="entry name" value="Thioredoxin-like_sf"/>
</dbReference>
<sequence>AAAALVAVATAIGLVGRARAGRARAVRGAAGHEPHRETLHALRLSDDDLGEAATLVQFTSEFCAQCGGAARRLDQVAGDYAGVRRVEVDLTDAPEIAAHFRVLQTPTTLILDAAGTPVARIGGLPRAEAVRAHLDRLSGSPHVAA</sequence>
<dbReference type="Pfam" id="PF00085">
    <property type="entry name" value="Thioredoxin"/>
    <property type="match status" value="1"/>
</dbReference>
<proteinExistence type="predicted"/>
<comment type="caution">
    <text evidence="2">The sequence shown here is derived from an EMBL/GenBank/DDBJ whole genome shotgun (WGS) entry which is preliminary data.</text>
</comment>
<feature type="non-terminal residue" evidence="2">
    <location>
        <position position="1"/>
    </location>
</feature>
<dbReference type="PROSITE" id="PS51352">
    <property type="entry name" value="THIOREDOXIN_2"/>
    <property type="match status" value="1"/>
</dbReference>
<dbReference type="Gene3D" id="3.40.30.10">
    <property type="entry name" value="Glutaredoxin"/>
    <property type="match status" value="1"/>
</dbReference>
<dbReference type="SUPFAM" id="SSF52833">
    <property type="entry name" value="Thioredoxin-like"/>
    <property type="match status" value="1"/>
</dbReference>
<name>A0A6I4P3Z1_9MICO</name>
<accession>A0A6I4P3Z1</accession>
<evidence type="ECO:0000313" key="3">
    <source>
        <dbReference type="Proteomes" id="UP000438182"/>
    </source>
</evidence>
<feature type="domain" description="Thioredoxin" evidence="1">
    <location>
        <begin position="12"/>
        <end position="139"/>
    </location>
</feature>
<reference evidence="2 3" key="1">
    <citation type="submission" date="2019-12" db="EMBL/GenBank/DDBJ databases">
        <authorList>
            <person name="Kim Y.S."/>
        </authorList>
    </citation>
    <scope>NUCLEOTIDE SEQUENCE [LARGE SCALE GENOMIC DNA]</scope>
    <source>
        <strain evidence="2 3">MMS17-SY077</strain>
    </source>
</reference>
<dbReference type="CDD" id="cd02947">
    <property type="entry name" value="TRX_family"/>
    <property type="match status" value="1"/>
</dbReference>
<dbReference type="EMBL" id="WSTA01000017">
    <property type="protein sequence ID" value="MWB97984.1"/>
    <property type="molecule type" value="Genomic_DNA"/>
</dbReference>
<organism evidence="2 3">
    <name type="scientific">Agromyces seonyuensis</name>
    <dbReference type="NCBI Taxonomy" id="2662446"/>
    <lineage>
        <taxon>Bacteria</taxon>
        <taxon>Bacillati</taxon>
        <taxon>Actinomycetota</taxon>
        <taxon>Actinomycetes</taxon>
        <taxon>Micrococcales</taxon>
        <taxon>Microbacteriaceae</taxon>
        <taxon>Agromyces</taxon>
    </lineage>
</organism>
<dbReference type="RefSeq" id="WP_160423331.1">
    <property type="nucleotide sequence ID" value="NZ_WSTA01000017.1"/>
</dbReference>
<keyword evidence="3" id="KW-1185">Reference proteome</keyword>
<dbReference type="AlphaFoldDB" id="A0A6I4P3Z1"/>
<evidence type="ECO:0000259" key="1">
    <source>
        <dbReference type="PROSITE" id="PS51352"/>
    </source>
</evidence>
<evidence type="ECO:0000313" key="2">
    <source>
        <dbReference type="EMBL" id="MWB97984.1"/>
    </source>
</evidence>
<gene>
    <name evidence="2" type="ORF">GB864_05400</name>
</gene>
<dbReference type="Proteomes" id="UP000438182">
    <property type="component" value="Unassembled WGS sequence"/>
</dbReference>
<protein>
    <submittedName>
        <fullName evidence="2">Thioredoxin</fullName>
    </submittedName>
</protein>